<evidence type="ECO:0000313" key="4">
    <source>
        <dbReference type="EMBL" id="PYF70063.1"/>
    </source>
</evidence>
<dbReference type="AlphaFoldDB" id="A0A318U877"/>
<organism evidence="4 5">
    <name type="scientific">Pedobacter nutrimenti</name>
    <dbReference type="NCBI Taxonomy" id="1241337"/>
    <lineage>
        <taxon>Bacteria</taxon>
        <taxon>Pseudomonadati</taxon>
        <taxon>Bacteroidota</taxon>
        <taxon>Sphingobacteriia</taxon>
        <taxon>Sphingobacteriales</taxon>
        <taxon>Sphingobacteriaceae</taxon>
        <taxon>Pedobacter</taxon>
    </lineage>
</organism>
<dbReference type="InterPro" id="IPR016032">
    <property type="entry name" value="Sig_transdc_resp-reg_C-effctor"/>
</dbReference>
<dbReference type="InterPro" id="IPR011990">
    <property type="entry name" value="TPR-like_helical_dom_sf"/>
</dbReference>
<keyword evidence="3" id="KW-0732">Signal</keyword>
<feature type="coiled-coil region" evidence="1">
    <location>
        <begin position="443"/>
        <end position="479"/>
    </location>
</feature>
<keyword evidence="2" id="KW-1133">Transmembrane helix</keyword>
<dbReference type="EMBL" id="QKLU01000009">
    <property type="protein sequence ID" value="PYF70063.1"/>
    <property type="molecule type" value="Genomic_DNA"/>
</dbReference>
<evidence type="ECO:0000313" key="5">
    <source>
        <dbReference type="Proteomes" id="UP000248198"/>
    </source>
</evidence>
<protein>
    <recommendedName>
        <fullName evidence="6">Regulatory LuxR family protein</fullName>
    </recommendedName>
</protein>
<keyword evidence="2" id="KW-0812">Transmembrane</keyword>
<evidence type="ECO:0000256" key="2">
    <source>
        <dbReference type="SAM" id="Phobius"/>
    </source>
</evidence>
<dbReference type="Gene3D" id="1.25.40.10">
    <property type="entry name" value="Tetratricopeptide repeat domain"/>
    <property type="match status" value="1"/>
</dbReference>
<keyword evidence="5" id="KW-1185">Reference proteome</keyword>
<dbReference type="Proteomes" id="UP000248198">
    <property type="component" value="Unassembled WGS sequence"/>
</dbReference>
<dbReference type="GO" id="GO:0003677">
    <property type="term" value="F:DNA binding"/>
    <property type="evidence" value="ECO:0007669"/>
    <property type="project" value="InterPro"/>
</dbReference>
<accession>A0A318U877</accession>
<evidence type="ECO:0000256" key="1">
    <source>
        <dbReference type="SAM" id="Coils"/>
    </source>
</evidence>
<feature type="transmembrane region" description="Helical" evidence="2">
    <location>
        <begin position="412"/>
        <end position="432"/>
    </location>
</feature>
<feature type="chain" id="PRO_5016373991" description="Regulatory LuxR family protein" evidence="3">
    <location>
        <begin position="28"/>
        <end position="614"/>
    </location>
</feature>
<reference evidence="4 5" key="1">
    <citation type="submission" date="2018-06" db="EMBL/GenBank/DDBJ databases">
        <title>Genomic Encyclopedia of Archaeal and Bacterial Type Strains, Phase II (KMG-II): from individual species to whole genera.</title>
        <authorList>
            <person name="Goeker M."/>
        </authorList>
    </citation>
    <scope>NUCLEOTIDE SEQUENCE [LARGE SCALE GENOMIC DNA]</scope>
    <source>
        <strain evidence="4 5">DSM 27372</strain>
    </source>
</reference>
<dbReference type="GO" id="GO:0006355">
    <property type="term" value="P:regulation of DNA-templated transcription"/>
    <property type="evidence" value="ECO:0007669"/>
    <property type="project" value="InterPro"/>
</dbReference>
<dbReference type="Gene3D" id="1.10.10.10">
    <property type="entry name" value="Winged helix-like DNA-binding domain superfamily/Winged helix DNA-binding domain"/>
    <property type="match status" value="1"/>
</dbReference>
<name>A0A318U877_9SPHI</name>
<keyword evidence="1" id="KW-0175">Coiled coil</keyword>
<dbReference type="InterPro" id="IPR036388">
    <property type="entry name" value="WH-like_DNA-bd_sf"/>
</dbReference>
<dbReference type="SUPFAM" id="SSF48452">
    <property type="entry name" value="TPR-like"/>
    <property type="match status" value="1"/>
</dbReference>
<proteinExistence type="predicted"/>
<evidence type="ECO:0000256" key="3">
    <source>
        <dbReference type="SAM" id="SignalP"/>
    </source>
</evidence>
<gene>
    <name evidence="4" type="ORF">B0O44_109155</name>
</gene>
<sequence length="614" mass="70601">MSSFGYMRSTLCLCFICCLLLSRFLFAQSRLSDSLQSALERPHVTGKEKAELLIRLAEIYRVDKNFKLATEKARQSATVALSHKNYTEATKAYTMLLNIKTSTQQFKTLKSTADSALFFAEKSGNPAAMASAYYAQALLYKALDNADDVVKYCNLGLKQLEKSPDPYIAAKIYYRLYAVHSAWNDQPKVNEYARMATENALKAKDYNLLSNCYTAMSVAKSNPDSILLYLKKSELLYQQYPGQVADYTYAIACINLSSAYLKYFPPTDLLAEKQGIYYATQARAVLKNTENSQEVIASSLGILSEYAKRDGHLAQAESYLLAAYKVMQGQQTPYYHTMINVTQALADFYGQQQDYKKAAHFQKEVNQYSQKNFNQEQATTAQKLEIQYETERKNNEVRILKEKEKNRRIQNYLYGCIAIASLLGLLFMFRSYHFKLRYSLQREKQLQLEKQDSELQLKLEQEEQARLKAEQLLLAAQQEQLKKEAMANALQLDHKNQMLHSIKNKLSDGAPVNMHKILKEEMILDSDFEQAKLQIQQVHPDFFHLINGQAQKKLSPLDLKLCAYLYLKMDTRQIAQLMHIEAKSVRMSRYRIKQKLGLEKQDDLNTFLQRLGNS</sequence>
<comment type="caution">
    <text evidence="4">The sequence shown here is derived from an EMBL/GenBank/DDBJ whole genome shotgun (WGS) entry which is preliminary data.</text>
</comment>
<keyword evidence="2" id="KW-0472">Membrane</keyword>
<feature type="signal peptide" evidence="3">
    <location>
        <begin position="1"/>
        <end position="27"/>
    </location>
</feature>
<evidence type="ECO:0008006" key="6">
    <source>
        <dbReference type="Google" id="ProtNLM"/>
    </source>
</evidence>
<dbReference type="SUPFAM" id="SSF46894">
    <property type="entry name" value="C-terminal effector domain of the bipartite response regulators"/>
    <property type="match status" value="1"/>
</dbReference>